<dbReference type="GO" id="GO:0008800">
    <property type="term" value="F:beta-lactamase activity"/>
    <property type="evidence" value="ECO:0007669"/>
    <property type="project" value="UniProtKB-UniRule"/>
</dbReference>
<dbReference type="AlphaFoldDB" id="A0AA86YZW9"/>
<dbReference type="NCBIfam" id="NF033085">
    <property type="entry name" value="bla_class_C"/>
    <property type="match status" value="1"/>
</dbReference>
<dbReference type="InterPro" id="IPR012338">
    <property type="entry name" value="Beta-lactam/transpept-like"/>
</dbReference>
<dbReference type="InterPro" id="IPR001586">
    <property type="entry name" value="Beta-lactam_class-C_AS"/>
</dbReference>
<evidence type="ECO:0000313" key="10">
    <source>
        <dbReference type="Proteomes" id="UP000004506"/>
    </source>
</evidence>
<sequence>MDNSMKNIFRQGRLFIALSLAMTSISAFALTQQEVDDIIKPLMKQEQIPGMSVAISVNGKQAIYHYGVQSKQTQIPVSDRTLYEIGSLSKTFTATLATYAQIQGKLDFSQSVSHYLPELKGSAFDNVSVMNLATHTSGLSLFVPSDIKTNDQLMAYYQKWLPDNEVGQYRSYSNLGVGLLGIVTAKQLNMPFSQAMEKLMLPSLGLKHTYIHVPKSQEKYYAQGYNKQNQPVRLNLAILGPEAYGLKSNAKDLIRYLEINMQSIKVAKTWQEAIENTHTGVYLTDSFVQDMMWESYPWPVSLSQLLQGNRDDMALKPQKVELIKPAMAPEVRAYYNKTGSSNGFATYAIFIPEEKIAIVMLSNKWIPIPQRITATYQLLEKIER</sequence>
<dbReference type="PROSITE" id="PS00336">
    <property type="entry name" value="BETA_LACTAMASE_C"/>
    <property type="match status" value="1"/>
</dbReference>
<evidence type="ECO:0000256" key="1">
    <source>
        <dbReference type="ARBA" id="ARBA00001526"/>
    </source>
</evidence>
<name>A0AA86YZW9_PROST</name>
<dbReference type="Gene3D" id="3.40.710.10">
    <property type="entry name" value="DD-peptidase/beta-lactamase superfamily"/>
    <property type="match status" value="1"/>
</dbReference>
<dbReference type="InterPro" id="IPR050491">
    <property type="entry name" value="AmpC-like"/>
</dbReference>
<dbReference type="InterPro" id="IPR058136">
    <property type="entry name" value="AmpC"/>
</dbReference>
<accession>A0AA86YZW9</accession>
<dbReference type="Pfam" id="PF00144">
    <property type="entry name" value="Beta-lactamase"/>
    <property type="match status" value="1"/>
</dbReference>
<evidence type="ECO:0000313" key="9">
    <source>
        <dbReference type="EMBL" id="EDU61714.1"/>
    </source>
</evidence>
<evidence type="ECO:0000256" key="7">
    <source>
        <dbReference type="SAM" id="SignalP"/>
    </source>
</evidence>
<gene>
    <name evidence="9" type="ORF">PROSTU_00250</name>
</gene>
<evidence type="ECO:0000256" key="3">
    <source>
        <dbReference type="ARBA" id="ARBA00012865"/>
    </source>
</evidence>
<evidence type="ECO:0000256" key="5">
    <source>
        <dbReference type="ARBA" id="ARBA00023251"/>
    </source>
</evidence>
<keyword evidence="7" id="KW-0732">Signal</keyword>
<dbReference type="PANTHER" id="PTHR46825">
    <property type="entry name" value="D-ALANYL-D-ALANINE-CARBOXYPEPTIDASE/ENDOPEPTIDASE AMPH"/>
    <property type="match status" value="1"/>
</dbReference>
<reference evidence="10" key="1">
    <citation type="submission" date="2008-04" db="EMBL/GenBank/DDBJ databases">
        <title>Draft genome sequence of Providencia stuartii (ATCC 25827).</title>
        <authorList>
            <person name="Sudarsanam P."/>
            <person name="Ley R."/>
            <person name="Guruge J."/>
            <person name="Turnbaugh P.J."/>
            <person name="Mahowald M."/>
            <person name="Liep D."/>
            <person name="Gordon J."/>
        </authorList>
    </citation>
    <scope>NUCLEOTIDE SEQUENCE [LARGE SCALE GENOMIC DNA]</scope>
    <source>
        <strain evidence="10">ATCC 25827</strain>
    </source>
</reference>
<feature type="domain" description="Beta-lactamase-related" evidence="8">
    <location>
        <begin position="35"/>
        <end position="379"/>
    </location>
</feature>
<dbReference type="GO" id="GO:0017001">
    <property type="term" value="P:antibiotic catabolic process"/>
    <property type="evidence" value="ECO:0007669"/>
    <property type="project" value="InterPro"/>
</dbReference>
<reference evidence="10" key="2">
    <citation type="submission" date="2008-04" db="EMBL/GenBank/DDBJ databases">
        <title>Draft genome sequence of Providencia stuartii(ATCC 25827).</title>
        <authorList>
            <person name="Sudarsanam P."/>
            <person name="Ley R."/>
            <person name="Guruge J."/>
            <person name="Turnbaugh P.J."/>
            <person name="Mahowald M."/>
            <person name="Liep D."/>
            <person name="Gordon J."/>
        </authorList>
    </citation>
    <scope>NUCLEOTIDE SEQUENCE [LARGE SCALE GENOMIC DNA]</scope>
    <source>
        <strain evidence="10">ATCC 25827</strain>
    </source>
</reference>
<evidence type="ECO:0000259" key="8">
    <source>
        <dbReference type="Pfam" id="PF00144"/>
    </source>
</evidence>
<dbReference type="SUPFAM" id="SSF56601">
    <property type="entry name" value="beta-lactamase/transpeptidase-like"/>
    <property type="match status" value="1"/>
</dbReference>
<dbReference type="GO" id="GO:0030288">
    <property type="term" value="C:outer membrane-bounded periplasmic space"/>
    <property type="evidence" value="ECO:0007669"/>
    <property type="project" value="InterPro"/>
</dbReference>
<proteinExistence type="inferred from homology"/>
<dbReference type="GO" id="GO:0046677">
    <property type="term" value="P:response to antibiotic"/>
    <property type="evidence" value="ECO:0007669"/>
    <property type="project" value="UniProtKB-UniRule"/>
</dbReference>
<evidence type="ECO:0000256" key="4">
    <source>
        <dbReference type="ARBA" id="ARBA00022801"/>
    </source>
</evidence>
<organism evidence="9 10">
    <name type="scientific">Providencia stuartii ATCC 25827</name>
    <dbReference type="NCBI Taxonomy" id="471874"/>
    <lineage>
        <taxon>Bacteria</taxon>
        <taxon>Pseudomonadati</taxon>
        <taxon>Pseudomonadota</taxon>
        <taxon>Gammaproteobacteria</taxon>
        <taxon>Enterobacterales</taxon>
        <taxon>Morganellaceae</taxon>
        <taxon>Providencia</taxon>
    </lineage>
</organism>
<evidence type="ECO:0000256" key="6">
    <source>
        <dbReference type="RuleBase" id="RU361140"/>
    </source>
</evidence>
<feature type="signal peptide" evidence="7">
    <location>
        <begin position="1"/>
        <end position="29"/>
    </location>
</feature>
<feature type="chain" id="PRO_5041712203" description="Beta-lactamase" evidence="7">
    <location>
        <begin position="30"/>
        <end position="384"/>
    </location>
</feature>
<comment type="caution">
    <text evidence="9">The sequence shown here is derived from an EMBL/GenBank/DDBJ whole genome shotgun (WGS) entry which is preliminary data.</text>
</comment>
<keyword evidence="5 6" id="KW-0046">Antibiotic resistance</keyword>
<dbReference type="EMBL" id="ABJD02000046">
    <property type="protein sequence ID" value="EDU61714.1"/>
    <property type="molecule type" value="Genomic_DNA"/>
</dbReference>
<reference evidence="9 10" key="3">
    <citation type="submission" date="2008-05" db="EMBL/GenBank/DDBJ databases">
        <authorList>
            <person name="Fulton L."/>
            <person name="Clifton S."/>
            <person name="Fulton B."/>
            <person name="Xu J."/>
            <person name="Minx P."/>
            <person name="Pepin K.H."/>
            <person name="Johnson M."/>
            <person name="Thiruvilangam P."/>
            <person name="Bhonagiri V."/>
            <person name="Nash W.E."/>
            <person name="Mardis E.R."/>
            <person name="Wilson R.K."/>
        </authorList>
    </citation>
    <scope>NUCLEOTIDE SEQUENCE [LARGE SCALE GENOMIC DNA]</scope>
    <source>
        <strain evidence="9 10">ATCC 25827</strain>
    </source>
</reference>
<comment type="similarity">
    <text evidence="2 6">Belongs to the class-C beta-lactamase family.</text>
</comment>
<dbReference type="PANTHER" id="PTHR46825:SF8">
    <property type="entry name" value="BETA-LACTAMASE-RELATED"/>
    <property type="match status" value="1"/>
</dbReference>
<dbReference type="Proteomes" id="UP000004506">
    <property type="component" value="Unassembled WGS sequence"/>
</dbReference>
<dbReference type="EC" id="3.5.2.6" evidence="3 6"/>
<protein>
    <recommendedName>
        <fullName evidence="3 6">Beta-lactamase</fullName>
        <ecNumber evidence="3 6">3.5.2.6</ecNumber>
    </recommendedName>
</protein>
<dbReference type="InterPro" id="IPR001466">
    <property type="entry name" value="Beta-lactam-related"/>
</dbReference>
<keyword evidence="4 6" id="KW-0378">Hydrolase</keyword>
<comment type="catalytic activity">
    <reaction evidence="1 6">
        <text>a beta-lactam + H2O = a substituted beta-amino acid</text>
        <dbReference type="Rhea" id="RHEA:20401"/>
        <dbReference type="ChEBI" id="CHEBI:15377"/>
        <dbReference type="ChEBI" id="CHEBI:35627"/>
        <dbReference type="ChEBI" id="CHEBI:140347"/>
        <dbReference type="EC" id="3.5.2.6"/>
    </reaction>
</comment>
<dbReference type="RefSeq" id="WP_004923631.1">
    <property type="nucleotide sequence ID" value="NZ_DS607670.1"/>
</dbReference>
<evidence type="ECO:0000256" key="2">
    <source>
        <dbReference type="ARBA" id="ARBA00007840"/>
    </source>
</evidence>